<keyword evidence="7" id="KW-0614">Plasmid</keyword>
<feature type="transmembrane region" description="Helical" evidence="6">
    <location>
        <begin position="149"/>
        <end position="182"/>
    </location>
</feature>
<accession>A0A345AMK5</accession>
<keyword evidence="2" id="KW-1003">Cell membrane</keyword>
<dbReference type="PANTHER" id="PTHR23513:SF19">
    <property type="entry name" value="MAJOR FACILITATOR SUPERFAMILY (MFS) PROFILE DOMAIN-CONTAINING PROTEIN"/>
    <property type="match status" value="1"/>
</dbReference>
<geneLocation type="plasmid" evidence="7">
    <name>pSle-341Lar</name>
</geneLocation>
<evidence type="ECO:0000313" key="7">
    <source>
        <dbReference type="EMBL" id="AXF37677.1"/>
    </source>
</evidence>
<organism evidence="7">
    <name type="scientific">Mammaliicoccus lentus</name>
    <name type="common">Staphylococcus lentus</name>
    <dbReference type="NCBI Taxonomy" id="42858"/>
    <lineage>
        <taxon>Bacteria</taxon>
        <taxon>Bacillati</taxon>
        <taxon>Bacillota</taxon>
        <taxon>Bacilli</taxon>
        <taxon>Bacillales</taxon>
        <taxon>Staphylococcaceae</taxon>
        <taxon>Mammaliicoccus</taxon>
    </lineage>
</organism>
<comment type="subcellular location">
    <subcellularLocation>
        <location evidence="1">Cell membrane</location>
        <topology evidence="1">Multi-pass membrane protein</topology>
    </subcellularLocation>
</comment>
<dbReference type="Gene3D" id="1.20.1250.20">
    <property type="entry name" value="MFS general substrate transporter like domains"/>
    <property type="match status" value="2"/>
</dbReference>
<sequence length="395" mass="45033">MKVHSKNFRNLFYSQLFANIGDILYIVGLISYIYTITRSATSSALVPIIITIGMFISGFISPYIYQFLTKKNVLVIFQFSKTIIMLVIILTILHSNQILLIYILIFLNSFFDGFTNPVKNSMIPLIEKETMIAPSNAKMNTMNNTIQVGGWAIGGILLASIGYINIIFFTIFLYILSFIFILKLSEINELKEEKKSMIASFNSMLKKNISNKLSLFFNISTFIESFAHSVWIAAILLVYIQSFLNLNVIWFGFINSLFFGGMIFSGILVNFKYDIFQKKSSFIIISLPIIISILNASFAMHKLIIIALICSFLYGFFDETRTIILNSKLQNDLSSEDITQTYILSNMIYSFSFALSTLIISYIVDHSSVIYAFIIGGLSYLFVWILGMFFKRVLI</sequence>
<feature type="transmembrane region" description="Helical" evidence="6">
    <location>
        <begin position="45"/>
        <end position="65"/>
    </location>
</feature>
<protein>
    <submittedName>
        <fullName evidence="7">MFS transporter</fullName>
    </submittedName>
</protein>
<dbReference type="GO" id="GO:0005886">
    <property type="term" value="C:plasma membrane"/>
    <property type="evidence" value="ECO:0007669"/>
    <property type="project" value="UniProtKB-SubCell"/>
</dbReference>
<dbReference type="PANTHER" id="PTHR23513">
    <property type="entry name" value="INTEGRAL MEMBRANE EFFLUX PROTEIN-RELATED"/>
    <property type="match status" value="1"/>
</dbReference>
<dbReference type="InterPro" id="IPR036259">
    <property type="entry name" value="MFS_trans_sf"/>
</dbReference>
<feature type="transmembrane region" description="Helical" evidence="6">
    <location>
        <begin position="248"/>
        <end position="269"/>
    </location>
</feature>
<feature type="transmembrane region" description="Helical" evidence="6">
    <location>
        <begin position="12"/>
        <end position="33"/>
    </location>
</feature>
<evidence type="ECO:0000256" key="1">
    <source>
        <dbReference type="ARBA" id="ARBA00004651"/>
    </source>
</evidence>
<feature type="transmembrane region" description="Helical" evidence="6">
    <location>
        <begin position="86"/>
        <end position="111"/>
    </location>
</feature>
<feature type="transmembrane region" description="Helical" evidence="6">
    <location>
        <begin position="215"/>
        <end position="242"/>
    </location>
</feature>
<dbReference type="SUPFAM" id="SSF103473">
    <property type="entry name" value="MFS general substrate transporter"/>
    <property type="match status" value="1"/>
</dbReference>
<dbReference type="GO" id="GO:0022857">
    <property type="term" value="F:transmembrane transporter activity"/>
    <property type="evidence" value="ECO:0007669"/>
    <property type="project" value="InterPro"/>
</dbReference>
<evidence type="ECO:0000256" key="5">
    <source>
        <dbReference type="ARBA" id="ARBA00023136"/>
    </source>
</evidence>
<dbReference type="RefSeq" id="WP_172692981.1">
    <property type="nucleotide sequence ID" value="NZ_MH423314.1"/>
</dbReference>
<dbReference type="EMBL" id="MH423314">
    <property type="protein sequence ID" value="AXF37677.1"/>
    <property type="molecule type" value="Genomic_DNA"/>
</dbReference>
<dbReference type="InterPro" id="IPR011701">
    <property type="entry name" value="MFS"/>
</dbReference>
<evidence type="ECO:0000256" key="4">
    <source>
        <dbReference type="ARBA" id="ARBA00022989"/>
    </source>
</evidence>
<feature type="transmembrane region" description="Helical" evidence="6">
    <location>
        <begin position="304"/>
        <end position="320"/>
    </location>
</feature>
<keyword evidence="3 6" id="KW-0812">Transmembrane</keyword>
<feature type="transmembrane region" description="Helical" evidence="6">
    <location>
        <begin position="341"/>
        <end position="364"/>
    </location>
</feature>
<evidence type="ECO:0000256" key="3">
    <source>
        <dbReference type="ARBA" id="ARBA00022692"/>
    </source>
</evidence>
<name>A0A345AMK5_MAMLE</name>
<dbReference type="AlphaFoldDB" id="A0A345AMK5"/>
<feature type="transmembrane region" description="Helical" evidence="6">
    <location>
        <begin position="281"/>
        <end position="298"/>
    </location>
</feature>
<keyword evidence="4 6" id="KW-1133">Transmembrane helix</keyword>
<keyword evidence="5 6" id="KW-0472">Membrane</keyword>
<evidence type="ECO:0000256" key="6">
    <source>
        <dbReference type="SAM" id="Phobius"/>
    </source>
</evidence>
<dbReference type="CDD" id="cd06173">
    <property type="entry name" value="MFS_MefA_like"/>
    <property type="match status" value="1"/>
</dbReference>
<feature type="transmembrane region" description="Helical" evidence="6">
    <location>
        <begin position="370"/>
        <end position="390"/>
    </location>
</feature>
<dbReference type="Pfam" id="PF07690">
    <property type="entry name" value="MFS_1"/>
    <property type="match status" value="1"/>
</dbReference>
<reference evidence="7" key="1">
    <citation type="submission" date="2018-06" db="EMBL/GenBank/DDBJ databases">
        <title>Characterization of erythromycin-resistant staphylococci of Greek origin.</title>
        <authorList>
            <person name="Papagiannitsis C.C."/>
            <person name="Petinaki E."/>
        </authorList>
    </citation>
    <scope>NUCLEOTIDE SEQUENCE</scope>
    <source>
        <strain evidence="7">Sle-341Lar</strain>
        <plasmid evidence="7">pSle-341Lar</plasmid>
    </source>
</reference>
<proteinExistence type="predicted"/>
<evidence type="ECO:0000256" key="2">
    <source>
        <dbReference type="ARBA" id="ARBA00022475"/>
    </source>
</evidence>